<gene>
    <name evidence="1" type="ORF">A4D02_15720</name>
</gene>
<evidence type="ECO:0000313" key="2">
    <source>
        <dbReference type="Proteomes" id="UP000192277"/>
    </source>
</evidence>
<dbReference type="RefSeq" id="WP_014217742.1">
    <property type="nucleotide sequence ID" value="NZ_LWBO01000077.1"/>
</dbReference>
<proteinExistence type="predicted"/>
<protein>
    <recommendedName>
        <fullName evidence="3">TonB-dependent receptor plug</fullName>
    </recommendedName>
</protein>
<dbReference type="Proteomes" id="UP000192277">
    <property type="component" value="Unassembled WGS sequence"/>
</dbReference>
<accession>A0ABX3NN82</accession>
<evidence type="ECO:0008006" key="3">
    <source>
        <dbReference type="Google" id="ProtNLM"/>
    </source>
</evidence>
<dbReference type="SUPFAM" id="SSF56935">
    <property type="entry name" value="Porins"/>
    <property type="match status" value="1"/>
</dbReference>
<name>A0ABX3NN82_9BACT</name>
<dbReference type="EMBL" id="LWBO01000077">
    <property type="protein sequence ID" value="OQP40363.1"/>
    <property type="molecule type" value="Genomic_DNA"/>
</dbReference>
<reference evidence="1 2" key="1">
    <citation type="submission" date="2016-04" db="EMBL/GenBank/DDBJ databases">
        <authorList>
            <person name="Chen L."/>
            <person name="Zhuang W."/>
            <person name="Wang G."/>
        </authorList>
    </citation>
    <scope>NUCLEOTIDE SEQUENCE [LARGE SCALE GENOMIC DNA]</scope>
    <source>
        <strain evidence="2">GR20</strain>
    </source>
</reference>
<sequence length="1079" mass="122268">MISTQLGGILIWMFLSIGLTSQAQNSVVFVRNNLHNDYKHKQNEDSLSFSRFTFLKKGATFNELYDSLQKMKGYSFQAVGLDNYNIKADCNLKNASIEECLHFIETKFHINCERFGSFIKFSPKKPGEKTKSQPEETPRYDIMQSVTKYYDGYQSYERDKAPGAYQLPDSPTYKPMVAPHDVGQLLLGITFQGAISTSDRYGLSLTSQRGRNTLFGNYKPTFSINGFTFNHYLELLNPFDLNMPTILEDAVSGAVQGSESANGVFATTSKKFEAKGLSVNYIQGVSWYGGTDLNCLKPLDASTLLELRQLGVNAGPMAGITTETKASLLMQKLAGSPVNKDTLQAELDQLGNNNMMKEIKEKDYRHQMDNQTYLSVGFGKKAFRLYGSIGYDKIGLAEKGNAWSRTTSLLNMSYKPGKCYYELTAMGTLMKEYRNFTPVPVRESYLSLYNPDGSEAAIPFKYPFEAISTPQYAVYSYKPLEEARLADNQIDQRFYLLNGKIGYAAGRHLQFSMAAQYGYSDYDFSRVYNSNAFLTRDLINDYKQPNGTYPIPQADIRDRDWVVNKSYGIRPEIDYMINNDNFSLAAFMAGEKKCYSVHANTDRLYNFNSNSPVDIDYNTEYALALDPGKKERIPNPSINKDSLNNFASLLGSLLATFKDKYTLSMKLRNDRSNRFSEDLNRWGVCLWSIGGAWHIKEEFFRKNKLISDLSVRGGYGANGNIDYSMPPLQTISATQQTGVYGIDYPQTPRLRVEKLHVLNLGLDFQIKQWMKGRIDYYQKKANNLLNTGSWNPTTGFSYVKSNSGKLKGSGVEINLQTNNINISDNLSYCAQFLFSYNTNKVTSPNVEKLQANQIVEQMGSIPMQGYAADALFAYRAAKLDHNTGEPQGILGGEPSKNYDSIRSSTDRSGITYVGSSVPRSVFNFSQRFVFKKKFVFSFLITGRLNYVVHVPALSYYSLYNNLDGGSAAYYNRWKVVGDEERTNVPALVFPLNQNRDLVYTYNETNFVRGDNIRLQNLQLGYSWNNVMINRWKCKRIDFIASFDNIKILYKKRHLGIDPDVPWGAYPNPRSITFSLNALF</sequence>
<keyword evidence="2" id="KW-1185">Reference proteome</keyword>
<comment type="caution">
    <text evidence="1">The sequence shown here is derived from an EMBL/GenBank/DDBJ whole genome shotgun (WGS) entry which is preliminary data.</text>
</comment>
<evidence type="ECO:0000313" key="1">
    <source>
        <dbReference type="EMBL" id="OQP40363.1"/>
    </source>
</evidence>
<organism evidence="1 2">
    <name type="scientific">Niastella koreensis</name>
    <dbReference type="NCBI Taxonomy" id="354356"/>
    <lineage>
        <taxon>Bacteria</taxon>
        <taxon>Pseudomonadati</taxon>
        <taxon>Bacteroidota</taxon>
        <taxon>Chitinophagia</taxon>
        <taxon>Chitinophagales</taxon>
        <taxon>Chitinophagaceae</taxon>
        <taxon>Niastella</taxon>
    </lineage>
</organism>